<name>A0A318JBM6_9BURK</name>
<dbReference type="AlphaFoldDB" id="A0A318JBM6"/>
<gene>
    <name evidence="1" type="ORF">DFR42_101554</name>
</gene>
<dbReference type="RefSeq" id="WP_211324189.1">
    <property type="nucleotide sequence ID" value="NZ_QJKB01000001.1"/>
</dbReference>
<evidence type="ECO:0000313" key="2">
    <source>
        <dbReference type="Proteomes" id="UP000247792"/>
    </source>
</evidence>
<dbReference type="Proteomes" id="UP000247792">
    <property type="component" value="Unassembled WGS sequence"/>
</dbReference>
<keyword evidence="2" id="KW-1185">Reference proteome</keyword>
<accession>A0A318JBM6</accession>
<organism evidence="1 2">
    <name type="scientific">Undibacterium pigrum</name>
    <dbReference type="NCBI Taxonomy" id="401470"/>
    <lineage>
        <taxon>Bacteria</taxon>
        <taxon>Pseudomonadati</taxon>
        <taxon>Pseudomonadota</taxon>
        <taxon>Betaproteobacteria</taxon>
        <taxon>Burkholderiales</taxon>
        <taxon>Oxalobacteraceae</taxon>
        <taxon>Undibacterium</taxon>
    </lineage>
</organism>
<sequence length="108" mass="11812">MNQLSELERQNLLAVANSPEFGRLPTSLIVPRLPDQGEYVASESTIYRVLNATNQLKHRSANKPPQTAAQTACAMREDIGRIVLLGHHLPADAGQGNLFLSIPVHGYL</sequence>
<protein>
    <submittedName>
        <fullName evidence="1">Uncharacterized protein</fullName>
    </submittedName>
</protein>
<proteinExistence type="predicted"/>
<evidence type="ECO:0000313" key="1">
    <source>
        <dbReference type="EMBL" id="PXX46978.1"/>
    </source>
</evidence>
<dbReference type="EMBL" id="QJKB01000001">
    <property type="protein sequence ID" value="PXX46978.1"/>
    <property type="molecule type" value="Genomic_DNA"/>
</dbReference>
<comment type="caution">
    <text evidence="1">The sequence shown here is derived from an EMBL/GenBank/DDBJ whole genome shotgun (WGS) entry which is preliminary data.</text>
</comment>
<reference evidence="1 2" key="1">
    <citation type="submission" date="2018-05" db="EMBL/GenBank/DDBJ databases">
        <title>Genomic Encyclopedia of Type Strains, Phase IV (KMG-IV): sequencing the most valuable type-strain genomes for metagenomic binning, comparative biology and taxonomic classification.</title>
        <authorList>
            <person name="Goeker M."/>
        </authorList>
    </citation>
    <scope>NUCLEOTIDE SEQUENCE [LARGE SCALE GENOMIC DNA]</scope>
    <source>
        <strain evidence="1 2">DSM 19792</strain>
    </source>
</reference>